<evidence type="ECO:0000313" key="2">
    <source>
        <dbReference type="EMBL" id="KAJ3048165.1"/>
    </source>
</evidence>
<keyword evidence="1" id="KW-1133">Transmembrane helix</keyword>
<dbReference type="InterPro" id="IPR025363">
    <property type="entry name" value="DUF4267"/>
</dbReference>
<feature type="transmembrane region" description="Helical" evidence="1">
    <location>
        <begin position="14"/>
        <end position="35"/>
    </location>
</feature>
<proteinExistence type="predicted"/>
<reference evidence="2" key="1">
    <citation type="submission" date="2020-05" db="EMBL/GenBank/DDBJ databases">
        <title>Phylogenomic resolution of chytrid fungi.</title>
        <authorList>
            <person name="Stajich J.E."/>
            <person name="Amses K."/>
            <person name="Simmons R."/>
            <person name="Seto K."/>
            <person name="Myers J."/>
            <person name="Bonds A."/>
            <person name="Quandt C.A."/>
            <person name="Barry K."/>
            <person name="Liu P."/>
            <person name="Grigoriev I."/>
            <person name="Longcore J.E."/>
            <person name="James T.Y."/>
        </authorList>
    </citation>
    <scope>NUCLEOTIDE SEQUENCE</scope>
    <source>
        <strain evidence="2">JEL0318</strain>
    </source>
</reference>
<feature type="transmembrane region" description="Helical" evidence="1">
    <location>
        <begin position="124"/>
        <end position="144"/>
    </location>
</feature>
<feature type="transmembrane region" description="Helical" evidence="1">
    <location>
        <begin position="83"/>
        <end position="104"/>
    </location>
</feature>
<dbReference type="Proteomes" id="UP001212841">
    <property type="component" value="Unassembled WGS sequence"/>
</dbReference>
<accession>A0AAD5S9U0</accession>
<feature type="transmembrane region" description="Helical" evidence="1">
    <location>
        <begin position="55"/>
        <end position="76"/>
    </location>
</feature>
<sequence length="145" mass="14512">MSAPSLPNLNPQTIVRSTATVFGLLGTAVGIQAILDPFSYSKNFGLPSSTSSNPFVRVIGGRTLAGGLTTLALVYFKADRALGASLVIGLVTGAVDGAVVRGSVEGADGKSITPGEVKAAKSAAMGHWVLTGVAAGLGVWLLSVS</sequence>
<keyword evidence="1" id="KW-0472">Membrane</keyword>
<evidence type="ECO:0000256" key="1">
    <source>
        <dbReference type="SAM" id="Phobius"/>
    </source>
</evidence>
<dbReference type="AlphaFoldDB" id="A0AAD5S9U0"/>
<dbReference type="Pfam" id="PF14087">
    <property type="entry name" value="DUF4267"/>
    <property type="match status" value="1"/>
</dbReference>
<comment type="caution">
    <text evidence="2">The sequence shown here is derived from an EMBL/GenBank/DDBJ whole genome shotgun (WGS) entry which is preliminary data.</text>
</comment>
<protein>
    <submittedName>
        <fullName evidence="2">Uncharacterized protein</fullName>
    </submittedName>
</protein>
<dbReference type="EMBL" id="JADGJD010000835">
    <property type="protein sequence ID" value="KAJ3048165.1"/>
    <property type="molecule type" value="Genomic_DNA"/>
</dbReference>
<name>A0AAD5S9U0_9FUNG</name>
<organism evidence="2 3">
    <name type="scientific">Rhizophlyctis rosea</name>
    <dbReference type="NCBI Taxonomy" id="64517"/>
    <lineage>
        <taxon>Eukaryota</taxon>
        <taxon>Fungi</taxon>
        <taxon>Fungi incertae sedis</taxon>
        <taxon>Chytridiomycota</taxon>
        <taxon>Chytridiomycota incertae sedis</taxon>
        <taxon>Chytridiomycetes</taxon>
        <taxon>Rhizophlyctidales</taxon>
        <taxon>Rhizophlyctidaceae</taxon>
        <taxon>Rhizophlyctis</taxon>
    </lineage>
</organism>
<keyword evidence="3" id="KW-1185">Reference proteome</keyword>
<gene>
    <name evidence="2" type="ORF">HK097_010811</name>
</gene>
<evidence type="ECO:0000313" key="3">
    <source>
        <dbReference type="Proteomes" id="UP001212841"/>
    </source>
</evidence>
<keyword evidence="1" id="KW-0812">Transmembrane</keyword>